<name>A0ABU6NY29_9BACI</name>
<dbReference type="Proteomes" id="UP001342826">
    <property type="component" value="Unassembled WGS sequence"/>
</dbReference>
<evidence type="ECO:0008006" key="4">
    <source>
        <dbReference type="Google" id="ProtNLM"/>
    </source>
</evidence>
<organism evidence="2 3">
    <name type="scientific">Metabacillus fastidiosus</name>
    <dbReference type="NCBI Taxonomy" id="1458"/>
    <lineage>
        <taxon>Bacteria</taxon>
        <taxon>Bacillati</taxon>
        <taxon>Bacillota</taxon>
        <taxon>Bacilli</taxon>
        <taxon>Bacillales</taxon>
        <taxon>Bacillaceae</taxon>
        <taxon>Metabacillus</taxon>
    </lineage>
</organism>
<gene>
    <name evidence="2" type="ORF">P9271_09500</name>
</gene>
<comment type="caution">
    <text evidence="2">The sequence shown here is derived from an EMBL/GenBank/DDBJ whole genome shotgun (WGS) entry which is preliminary data.</text>
</comment>
<feature type="compositionally biased region" description="Low complexity" evidence="1">
    <location>
        <begin position="346"/>
        <end position="360"/>
    </location>
</feature>
<evidence type="ECO:0000313" key="2">
    <source>
        <dbReference type="EMBL" id="MED4401548.1"/>
    </source>
</evidence>
<evidence type="ECO:0000313" key="3">
    <source>
        <dbReference type="Proteomes" id="UP001342826"/>
    </source>
</evidence>
<dbReference type="GeneID" id="301139617"/>
<keyword evidence="3" id="KW-1185">Reference proteome</keyword>
<evidence type="ECO:0000256" key="1">
    <source>
        <dbReference type="SAM" id="MobiDB-lite"/>
    </source>
</evidence>
<protein>
    <recommendedName>
        <fullName evidence="4">Flagellar hook-length control protein-like C-terminal domain-containing protein</fullName>
    </recommendedName>
</protein>
<proteinExistence type="predicted"/>
<dbReference type="EMBL" id="JARTFS010000006">
    <property type="protein sequence ID" value="MED4401548.1"/>
    <property type="molecule type" value="Genomic_DNA"/>
</dbReference>
<feature type="region of interest" description="Disordered" evidence="1">
    <location>
        <begin position="341"/>
        <end position="360"/>
    </location>
</feature>
<sequence>MEPIMAMKNVFKQVAQEMIKNDQTLSLKENEIVIGKVTKLFLDQKAMIQIGQTKMVAQLETALNSLQNYWFVVKGTDETGGIQLKVLKEAVGEKLTAVQQAKDLLSLMQIRPTKENMMLVTELMKQNISFTKAELSAALQLLKSIPRMDQEKAVQAILFALNKNLPMTESVIKSLTAAQSEEALNKNLQSLHTNLNLERSGTKTITDLKNNLLEILQKPLENYKEKIIAALMKEMNNPKTAKQDVQTIVSLINKLAQPGQNQSSILNMLQEELVKMESAGQNNAQTATLTNKSSGQGIVNQPAQGEQIRLQAGVMQPNEQSPLLINKNIQQQVQNQVAGESQVKPQTSSSTAVQSSEQSQVLMNKNSQQAQIESVLVQPSREQEAKVQVNINTGSQINAASNKSNSLVQNQLVIVQSDGGNEVKSEATLANIPKEQAINERALPMTANQAVNNSSEQFTKGEITLLQRVISQIPIIETKQDVLQLFTALDEKLGQKGEISLLQQLSKEGFTKVEENLNGLKQMLIAAQKDVQIPAVREQIDQLILRLNGNTLLHQDNGPTQQIITQIPLNLGTHETDLTIQWNGQKRADGTIDPNYCRILFYLELLYLEEVMIDVHIQNRILTISVLNNNEYLDGLVKMQTDSLKESLLEMNYQLSSIKVRPFTQEKDEEKVKLTRPQVYSKTNGYTGGVDITI</sequence>
<reference evidence="2 3" key="1">
    <citation type="submission" date="2023-03" db="EMBL/GenBank/DDBJ databases">
        <title>Bacillus Genome Sequencing.</title>
        <authorList>
            <person name="Dunlap C."/>
        </authorList>
    </citation>
    <scope>NUCLEOTIDE SEQUENCE [LARGE SCALE GENOMIC DNA]</scope>
    <source>
        <strain evidence="2 3">NRS-1717</strain>
    </source>
</reference>
<accession>A0ABU6NY29</accession>
<dbReference type="RefSeq" id="WP_066225363.1">
    <property type="nucleotide sequence ID" value="NZ_JARTFQ010000006.1"/>
</dbReference>